<keyword evidence="3" id="KW-1185">Reference proteome</keyword>
<dbReference type="AlphaFoldDB" id="A0A7H1N0K4"/>
<dbReference type="KEGG" id="dvn:HQ394_07725"/>
<reference evidence="2 3" key="1">
    <citation type="submission" date="2020-05" db="EMBL/GenBank/DDBJ databases">
        <title>Complete closed genome sequence of Defluviicoccus vanus.</title>
        <authorList>
            <person name="Bessarab I."/>
            <person name="Arumugam K."/>
            <person name="Maszenan A.M."/>
            <person name="Seviour R.J."/>
            <person name="Williams R.B."/>
        </authorList>
    </citation>
    <scope>NUCLEOTIDE SEQUENCE [LARGE SCALE GENOMIC DNA]</scope>
    <source>
        <strain evidence="2 3">Ben 114</strain>
    </source>
</reference>
<evidence type="ECO:0000313" key="3">
    <source>
        <dbReference type="Proteomes" id="UP000516369"/>
    </source>
</evidence>
<proteinExistence type="predicted"/>
<evidence type="ECO:0000256" key="1">
    <source>
        <dbReference type="SAM" id="SignalP"/>
    </source>
</evidence>
<name>A0A7H1N0K4_9PROT</name>
<dbReference type="PROSITE" id="PS51257">
    <property type="entry name" value="PROKAR_LIPOPROTEIN"/>
    <property type="match status" value="1"/>
</dbReference>
<sequence>MRAVVIVAAVLFISACAHSNQQGQTSLAEMAASNQSKLMQLSVGMTKSDVLSVMGSETATTRDGIVNNPWTVETAMGNDGVQCEALYYLTRKNQPFTPVRKSLTTPVVIKNGQVVGWGEAALQRCK</sequence>
<feature type="chain" id="PRO_5028959142" evidence="1">
    <location>
        <begin position="20"/>
        <end position="126"/>
    </location>
</feature>
<organism evidence="2 3">
    <name type="scientific">Defluviicoccus vanus</name>
    <dbReference type="NCBI Taxonomy" id="111831"/>
    <lineage>
        <taxon>Bacteria</taxon>
        <taxon>Pseudomonadati</taxon>
        <taxon>Pseudomonadota</taxon>
        <taxon>Alphaproteobacteria</taxon>
        <taxon>Rhodospirillales</taxon>
        <taxon>Rhodospirillaceae</taxon>
        <taxon>Defluviicoccus</taxon>
    </lineage>
</organism>
<dbReference type="Pfam" id="PF11399">
    <property type="entry name" value="DUF3192"/>
    <property type="match status" value="1"/>
</dbReference>
<feature type="signal peptide" evidence="1">
    <location>
        <begin position="1"/>
        <end position="19"/>
    </location>
</feature>
<protein>
    <submittedName>
        <fullName evidence="2">DUF3192 domain-containing protein</fullName>
    </submittedName>
</protein>
<dbReference type="Proteomes" id="UP000516369">
    <property type="component" value="Chromosome"/>
</dbReference>
<dbReference type="EMBL" id="CP053923">
    <property type="protein sequence ID" value="QNT69240.1"/>
    <property type="molecule type" value="Genomic_DNA"/>
</dbReference>
<evidence type="ECO:0000313" key="2">
    <source>
        <dbReference type="EMBL" id="QNT69240.1"/>
    </source>
</evidence>
<dbReference type="RefSeq" id="WP_190262745.1">
    <property type="nucleotide sequence ID" value="NZ_CP053923.1"/>
</dbReference>
<gene>
    <name evidence="2" type="ORF">HQ394_07725</name>
</gene>
<dbReference type="InterPro" id="IPR021534">
    <property type="entry name" value="DUF3192"/>
</dbReference>
<accession>A0A7H1N0K4</accession>
<keyword evidence="1" id="KW-0732">Signal</keyword>